<dbReference type="AlphaFoldDB" id="A0A5P8YU83"/>
<name>A0A5P8YU83_9MICO</name>
<reference evidence="2" key="1">
    <citation type="submission" date="2021-05" db="EMBL/GenBank/DDBJ databases">
        <title>Whole genome sequence of Curtobacterium flaccumfaciens pv. flaccumfaciens strain CFBP 3417.</title>
        <authorList>
            <person name="Osdaghi E."/>
            <person name="Taghouti G."/>
            <person name="Portier P."/>
            <person name="Fazliarab A."/>
            <person name="Taghavi S.M."/>
            <person name="Briand M."/>
            <person name="Le-Saux M."/>
            <person name="Jacques M.-A."/>
        </authorList>
    </citation>
    <scope>NUCLEOTIDE SEQUENCE</scope>
    <source>
        <strain evidence="2">CFBP 3417</strain>
    </source>
</reference>
<dbReference type="Proteomes" id="UP000709437">
    <property type="component" value="Unassembled WGS sequence"/>
</dbReference>
<feature type="region of interest" description="Disordered" evidence="1">
    <location>
        <begin position="53"/>
        <end position="94"/>
    </location>
</feature>
<gene>
    <name evidence="2" type="ORF">KK103_15535</name>
</gene>
<dbReference type="RefSeq" id="WP_128781712.1">
    <property type="nucleotide sequence ID" value="NZ_CP041260.1"/>
</dbReference>
<proteinExistence type="predicted"/>
<comment type="caution">
    <text evidence="2">The sequence shown here is derived from an EMBL/GenBank/DDBJ whole genome shotgun (WGS) entry which is preliminary data.</text>
</comment>
<sequence>MQIEPTDLVPIEIHVRAATLVQLTVMGRQLRTPAAPNVLIETLIDKAIHAPRRTPVGPTVHRTASSLTGGDSMQMLAYRSKTRRQRRNRQEAIA</sequence>
<feature type="compositionally biased region" description="Polar residues" evidence="1">
    <location>
        <begin position="62"/>
        <end position="71"/>
    </location>
</feature>
<dbReference type="EMBL" id="JAHEWX010000025">
    <property type="protein sequence ID" value="MBT1543174.1"/>
    <property type="molecule type" value="Genomic_DNA"/>
</dbReference>
<evidence type="ECO:0000313" key="3">
    <source>
        <dbReference type="Proteomes" id="UP000709437"/>
    </source>
</evidence>
<evidence type="ECO:0000256" key="1">
    <source>
        <dbReference type="SAM" id="MobiDB-lite"/>
    </source>
</evidence>
<accession>A0A5P8YU83</accession>
<protein>
    <submittedName>
        <fullName evidence="2">Uncharacterized protein</fullName>
    </submittedName>
</protein>
<evidence type="ECO:0000313" key="2">
    <source>
        <dbReference type="EMBL" id="MBT1543174.1"/>
    </source>
</evidence>
<organism evidence="2 3">
    <name type="scientific">Curtobacterium flaccumfaciens pv. flaccumfaciens</name>
    <dbReference type="NCBI Taxonomy" id="138532"/>
    <lineage>
        <taxon>Bacteria</taxon>
        <taxon>Bacillati</taxon>
        <taxon>Actinomycetota</taxon>
        <taxon>Actinomycetes</taxon>
        <taxon>Micrococcales</taxon>
        <taxon>Microbacteriaceae</taxon>
        <taxon>Curtobacterium</taxon>
    </lineage>
</organism>